<comment type="caution">
    <text evidence="1">The sequence shown here is derived from an EMBL/GenBank/DDBJ whole genome shotgun (WGS) entry which is preliminary data.</text>
</comment>
<dbReference type="EMBL" id="VKKG01000007">
    <property type="protein sequence ID" value="TRY16727.1"/>
    <property type="molecule type" value="Genomic_DNA"/>
</dbReference>
<organism evidence="1 2">
    <name type="scientific">Tessaracoccus rhinocerotis</name>
    <dbReference type="NCBI Taxonomy" id="1689449"/>
    <lineage>
        <taxon>Bacteria</taxon>
        <taxon>Bacillati</taxon>
        <taxon>Actinomycetota</taxon>
        <taxon>Actinomycetes</taxon>
        <taxon>Propionibacteriales</taxon>
        <taxon>Propionibacteriaceae</taxon>
        <taxon>Tessaracoccus</taxon>
    </lineage>
</organism>
<keyword evidence="2" id="KW-1185">Reference proteome</keyword>
<dbReference type="Proteomes" id="UP000317638">
    <property type="component" value="Unassembled WGS sequence"/>
</dbReference>
<gene>
    <name evidence="1" type="ORF">FOJ82_15170</name>
</gene>
<dbReference type="AlphaFoldDB" id="A0A553JW79"/>
<dbReference type="RefSeq" id="WP_143939341.1">
    <property type="nucleotide sequence ID" value="NZ_VKKG01000007.1"/>
</dbReference>
<proteinExistence type="predicted"/>
<evidence type="ECO:0000313" key="1">
    <source>
        <dbReference type="EMBL" id="TRY16727.1"/>
    </source>
</evidence>
<protein>
    <submittedName>
        <fullName evidence="1">DUF488 family protein</fullName>
    </submittedName>
</protein>
<dbReference type="Pfam" id="PF22752">
    <property type="entry name" value="DUF488-N3i"/>
    <property type="match status" value="1"/>
</dbReference>
<dbReference type="PANTHER" id="PTHR36849:SF1">
    <property type="entry name" value="CYTOPLASMIC PROTEIN"/>
    <property type="match status" value="1"/>
</dbReference>
<evidence type="ECO:0000313" key="2">
    <source>
        <dbReference type="Proteomes" id="UP000317638"/>
    </source>
</evidence>
<dbReference type="InterPro" id="IPR052552">
    <property type="entry name" value="YeaO-like"/>
</dbReference>
<name>A0A553JW79_9ACTN</name>
<accession>A0A553JW79</accession>
<dbReference type="PANTHER" id="PTHR36849">
    <property type="entry name" value="CYTOPLASMIC PROTEIN-RELATED"/>
    <property type="match status" value="1"/>
</dbReference>
<reference evidence="1 2" key="1">
    <citation type="submission" date="2019-07" db="EMBL/GenBank/DDBJ databases">
        <authorList>
            <person name="Zhou L.-Y."/>
        </authorList>
    </citation>
    <scope>NUCLEOTIDE SEQUENCE [LARGE SCALE GENOMIC DNA]</scope>
    <source>
        <strain evidence="1 2">YIM 101269</strain>
    </source>
</reference>
<dbReference type="OrthoDB" id="9790745at2"/>
<sequence>MSVQIKRVYEEPSDDDGFRVLVDRLWPRGVSKENAAVDLWSKEVAPSPSLRKAYHHEGMGWESFRARYEVELDGNDAVGELRERLKDHDVVTLLYATDDEEHNHAVLLRQRLTD</sequence>